<feature type="region of interest" description="Disordered" evidence="1">
    <location>
        <begin position="156"/>
        <end position="177"/>
    </location>
</feature>
<comment type="caution">
    <text evidence="2">The sequence shown here is derived from an EMBL/GenBank/DDBJ whole genome shotgun (WGS) entry which is preliminary data.</text>
</comment>
<evidence type="ECO:0000313" key="3">
    <source>
        <dbReference type="Proteomes" id="UP000652176"/>
    </source>
</evidence>
<accession>A0ABR9D2J6</accession>
<dbReference type="Pfam" id="PF11920">
    <property type="entry name" value="DUF3438"/>
    <property type="match status" value="1"/>
</dbReference>
<gene>
    <name evidence="2" type="ORF">IE877_15855</name>
</gene>
<dbReference type="Proteomes" id="UP000652176">
    <property type="component" value="Unassembled WGS sequence"/>
</dbReference>
<dbReference type="InterPro" id="IPR021844">
    <property type="entry name" value="Integr_conj_element_PFL4704"/>
</dbReference>
<keyword evidence="3" id="KW-1185">Reference proteome</keyword>
<name>A0ABR9D2J6_9GAMM</name>
<reference evidence="2 3" key="1">
    <citation type="submission" date="2020-09" db="EMBL/GenBank/DDBJ databases">
        <title>Methylomonas albis sp. nov. and Methylomonas fluvii sp. nov.: Two cold-adapted methanotrophs from the River Elbe and an amended description of Methylovulum psychrotolerans strain Eb1.</title>
        <authorList>
            <person name="Bussmann I.K."/>
            <person name="Klings K.-W."/>
            <person name="Warnstedt J."/>
            <person name="Hoppert M."/>
            <person name="Saborowski A."/>
            <person name="Horn F."/>
            <person name="Liebner S."/>
        </authorList>
    </citation>
    <scope>NUCLEOTIDE SEQUENCE [LARGE SCALE GENOMIC DNA]</scope>
    <source>
        <strain evidence="2 3">EbA</strain>
    </source>
</reference>
<evidence type="ECO:0000313" key="2">
    <source>
        <dbReference type="EMBL" id="MBD9357335.1"/>
    </source>
</evidence>
<proteinExistence type="predicted"/>
<dbReference type="EMBL" id="JACXSS010000001">
    <property type="protein sequence ID" value="MBD9357335.1"/>
    <property type="molecule type" value="Genomic_DNA"/>
</dbReference>
<organism evidence="2 3">
    <name type="scientific">Methylomonas albis</name>
    <dbReference type="NCBI Taxonomy" id="1854563"/>
    <lineage>
        <taxon>Bacteria</taxon>
        <taxon>Pseudomonadati</taxon>
        <taxon>Pseudomonadota</taxon>
        <taxon>Gammaproteobacteria</taxon>
        <taxon>Methylococcales</taxon>
        <taxon>Methylococcaceae</taxon>
        <taxon>Methylomonas</taxon>
    </lineage>
</organism>
<sequence>MNRPQLLTSEVDWMPTTSQRPFIKLSLLGALLCFGTVCTQPAWADTDVERLFWDKVPLRISLPVGQERLVSFPGDVRVGIPQPLTSKLRTQSHAGTVYWLAKEAFEPQRIEVRDLAGQGIVLIDLSAGQSPGLPDNPIEILFKPGQPATAEGLLSADADSTPATSHRKSKPGKQPKSANLVALTRFAAQQLYAPARLLKAAPAIQRVSVSQTPIEHLLRGESLIATPMASWRSGRLYVTALEIKNTGPDAIDLDPSQLHGQWRAATFQHSRLHPAGSEADTSAVYLVSDRPFHEAL</sequence>
<dbReference type="NCBIfam" id="TIGR03749">
    <property type="entry name" value="conj_TIGR03749"/>
    <property type="match status" value="1"/>
</dbReference>
<dbReference type="RefSeq" id="WP_192375621.1">
    <property type="nucleotide sequence ID" value="NZ_CAJHIV010000001.1"/>
</dbReference>
<evidence type="ECO:0000256" key="1">
    <source>
        <dbReference type="SAM" id="MobiDB-lite"/>
    </source>
</evidence>
<protein>
    <submittedName>
        <fullName evidence="2">TIGR03749 family integrating conjugative element protein</fullName>
    </submittedName>
</protein>